<evidence type="ECO:0000256" key="1">
    <source>
        <dbReference type="SAM" id="MobiDB-lite"/>
    </source>
</evidence>
<keyword evidence="4" id="KW-1185">Reference proteome</keyword>
<gene>
    <name evidence="3" type="ORF">E1301_Tti017318</name>
</gene>
<dbReference type="EMBL" id="SOYY01000009">
    <property type="protein sequence ID" value="KAA0717247.1"/>
    <property type="molecule type" value="Genomic_DNA"/>
</dbReference>
<reference evidence="3 4" key="1">
    <citation type="journal article" date="2019" name="Mol. Ecol. Resour.">
        <title>Chromosome-level genome assembly of Triplophysa tibetana, a fish adapted to the harsh high-altitude environment of the Tibetan Plateau.</title>
        <authorList>
            <person name="Yang X."/>
            <person name="Liu H."/>
            <person name="Ma Z."/>
            <person name="Zou Y."/>
            <person name="Zou M."/>
            <person name="Mao Y."/>
            <person name="Li X."/>
            <person name="Wang H."/>
            <person name="Chen T."/>
            <person name="Wang W."/>
            <person name="Yang R."/>
        </authorList>
    </citation>
    <scope>NUCLEOTIDE SEQUENCE [LARGE SCALE GENOMIC DNA]</scope>
    <source>
        <strain evidence="3">TTIB1903HZAU</strain>
        <tissue evidence="3">Muscle</tissue>
    </source>
</reference>
<keyword evidence="2" id="KW-1133">Transmembrane helix</keyword>
<sequence>MESGSLSQWLNSDFFVVFVLVLVLLLLVIFAICWVIRRHPTEKMTEKMSEIEIIAVDGSDKGNFPRFTLKIVTKQTHATELVGMLTCRGHSIKVPDNPSVSVVTAESDSDDDYSDALQHL</sequence>
<feature type="transmembrane region" description="Helical" evidence="2">
    <location>
        <begin position="14"/>
        <end position="36"/>
    </location>
</feature>
<dbReference type="AlphaFoldDB" id="A0A5A9P9A8"/>
<keyword evidence="2" id="KW-0472">Membrane</keyword>
<dbReference type="Proteomes" id="UP000324632">
    <property type="component" value="Chromosome 9"/>
</dbReference>
<comment type="caution">
    <text evidence="3">The sequence shown here is derived from an EMBL/GenBank/DDBJ whole genome shotgun (WGS) entry which is preliminary data.</text>
</comment>
<proteinExistence type="predicted"/>
<name>A0A5A9P9A8_9TELE</name>
<evidence type="ECO:0000313" key="3">
    <source>
        <dbReference type="EMBL" id="KAA0717247.1"/>
    </source>
</evidence>
<protein>
    <submittedName>
        <fullName evidence="3">Uncharacterized protein</fullName>
    </submittedName>
</protein>
<keyword evidence="2" id="KW-0812">Transmembrane</keyword>
<evidence type="ECO:0000313" key="4">
    <source>
        <dbReference type="Proteomes" id="UP000324632"/>
    </source>
</evidence>
<evidence type="ECO:0000256" key="2">
    <source>
        <dbReference type="SAM" id="Phobius"/>
    </source>
</evidence>
<accession>A0A5A9P9A8</accession>
<organism evidence="3 4">
    <name type="scientific">Triplophysa tibetana</name>
    <dbReference type="NCBI Taxonomy" id="1572043"/>
    <lineage>
        <taxon>Eukaryota</taxon>
        <taxon>Metazoa</taxon>
        <taxon>Chordata</taxon>
        <taxon>Craniata</taxon>
        <taxon>Vertebrata</taxon>
        <taxon>Euteleostomi</taxon>
        <taxon>Actinopterygii</taxon>
        <taxon>Neopterygii</taxon>
        <taxon>Teleostei</taxon>
        <taxon>Ostariophysi</taxon>
        <taxon>Cypriniformes</taxon>
        <taxon>Nemacheilidae</taxon>
        <taxon>Triplophysa</taxon>
    </lineage>
</organism>
<feature type="region of interest" description="Disordered" evidence="1">
    <location>
        <begin position="94"/>
        <end position="120"/>
    </location>
</feature>